<organism evidence="6 7">
    <name type="scientific">Limnoglobus roseus</name>
    <dbReference type="NCBI Taxonomy" id="2598579"/>
    <lineage>
        <taxon>Bacteria</taxon>
        <taxon>Pseudomonadati</taxon>
        <taxon>Planctomycetota</taxon>
        <taxon>Planctomycetia</taxon>
        <taxon>Gemmatales</taxon>
        <taxon>Gemmataceae</taxon>
        <taxon>Limnoglobus</taxon>
    </lineage>
</organism>
<evidence type="ECO:0000256" key="3">
    <source>
        <dbReference type="ARBA" id="ARBA00022989"/>
    </source>
</evidence>
<proteinExistence type="predicted"/>
<dbReference type="AlphaFoldDB" id="A0A5C1AL02"/>
<dbReference type="Proteomes" id="UP000324974">
    <property type="component" value="Chromosome"/>
</dbReference>
<keyword evidence="7" id="KW-1185">Reference proteome</keyword>
<name>A0A5C1AL02_9BACT</name>
<dbReference type="GO" id="GO:0006508">
    <property type="term" value="P:proteolysis"/>
    <property type="evidence" value="ECO:0007669"/>
    <property type="project" value="UniProtKB-KW"/>
</dbReference>
<dbReference type="GO" id="GO:0016020">
    <property type="term" value="C:membrane"/>
    <property type="evidence" value="ECO:0007669"/>
    <property type="project" value="UniProtKB-SubCell"/>
</dbReference>
<evidence type="ECO:0000256" key="1">
    <source>
        <dbReference type="ARBA" id="ARBA00004167"/>
    </source>
</evidence>
<keyword evidence="6" id="KW-0645">Protease</keyword>
<accession>A0A5C1AL02</accession>
<dbReference type="OrthoDB" id="9774900at2"/>
<dbReference type="SUPFAM" id="SSF55486">
    <property type="entry name" value="Metalloproteases ('zincins'), catalytic domain"/>
    <property type="match status" value="1"/>
</dbReference>
<dbReference type="InterPro" id="IPR007343">
    <property type="entry name" value="Uncharacterised_pept_Zn_put"/>
</dbReference>
<reference evidence="7" key="1">
    <citation type="submission" date="2019-08" db="EMBL/GenBank/DDBJ databases">
        <title>Limnoglobus roseus gen. nov., sp. nov., a novel freshwater planctomycete with a giant genome from the family Gemmataceae.</title>
        <authorList>
            <person name="Kulichevskaya I.S."/>
            <person name="Naumoff D.G."/>
            <person name="Miroshnikov K."/>
            <person name="Ivanova A."/>
            <person name="Philippov D.A."/>
            <person name="Hakobyan A."/>
            <person name="Rijpstra I.C."/>
            <person name="Sinninghe Damste J.S."/>
            <person name="Liesack W."/>
            <person name="Dedysh S.N."/>
        </authorList>
    </citation>
    <scope>NUCLEOTIDE SEQUENCE [LARGE SCALE GENOMIC DNA]</scope>
    <source>
        <strain evidence="7">PX52</strain>
    </source>
</reference>
<dbReference type="KEGG" id="lrs:PX52LOC_05873"/>
<dbReference type="Pfam" id="PF04228">
    <property type="entry name" value="Zn_peptidase"/>
    <property type="match status" value="1"/>
</dbReference>
<evidence type="ECO:0000256" key="5">
    <source>
        <dbReference type="SAM" id="Phobius"/>
    </source>
</evidence>
<dbReference type="PANTHER" id="PTHR30168:SF0">
    <property type="entry name" value="INNER MEMBRANE PROTEIN"/>
    <property type="match status" value="1"/>
</dbReference>
<keyword evidence="3 5" id="KW-1133">Transmembrane helix</keyword>
<protein>
    <submittedName>
        <fullName evidence="6">Putative metalloprotease</fullName>
    </submittedName>
</protein>
<dbReference type="EMBL" id="CP042425">
    <property type="protein sequence ID" value="QEL18833.1"/>
    <property type="molecule type" value="Genomic_DNA"/>
</dbReference>
<keyword evidence="4 5" id="KW-0472">Membrane</keyword>
<keyword evidence="6" id="KW-0378">Hydrolase</keyword>
<evidence type="ECO:0000313" key="7">
    <source>
        <dbReference type="Proteomes" id="UP000324974"/>
    </source>
</evidence>
<dbReference type="RefSeq" id="WP_149113289.1">
    <property type="nucleotide sequence ID" value="NZ_CP042425.1"/>
</dbReference>
<evidence type="ECO:0000256" key="2">
    <source>
        <dbReference type="ARBA" id="ARBA00022692"/>
    </source>
</evidence>
<sequence>MDWSGQSESSNVEDRRGAGPAVAAGGGMLTIVAVALAYFLGIDPNQAKQVADKIGGRMGEKRKTDTPPTEDEHYHFARKVLGSTEEVWDAYFRDNYRKRYEHPGMVLFSESVDSGGCGTAPSAVGPFYCPVSRKVFLDPTFFDELEKKLGGDKGDASRAYVVAHEVGHHVQNLLGYNTRVEEFRKREGENGGIRLELQADYLAGVWANQASKKNPNLFNRNDMASIIKTAQAIGDDRIQKKMRGWTSPESFTHGSAAQREKFFMKGFETGNASKEALDVLFNPRVAPLDL</sequence>
<dbReference type="GO" id="GO:0008237">
    <property type="term" value="F:metallopeptidase activity"/>
    <property type="evidence" value="ECO:0007669"/>
    <property type="project" value="UniProtKB-KW"/>
</dbReference>
<keyword evidence="2 5" id="KW-0812">Transmembrane</keyword>
<comment type="subcellular location">
    <subcellularLocation>
        <location evidence="1">Membrane</location>
        <topology evidence="1">Single-pass membrane protein</topology>
    </subcellularLocation>
</comment>
<keyword evidence="6" id="KW-0482">Metalloprotease</keyword>
<dbReference type="PANTHER" id="PTHR30168">
    <property type="entry name" value="PUTATIVE MEMBRANE PROTEIN YPFJ"/>
    <property type="match status" value="1"/>
</dbReference>
<feature type="transmembrane region" description="Helical" evidence="5">
    <location>
        <begin position="20"/>
        <end position="40"/>
    </location>
</feature>
<gene>
    <name evidence="6" type="ORF">PX52LOC_05873</name>
</gene>
<evidence type="ECO:0000313" key="6">
    <source>
        <dbReference type="EMBL" id="QEL18833.1"/>
    </source>
</evidence>
<evidence type="ECO:0000256" key="4">
    <source>
        <dbReference type="ARBA" id="ARBA00023136"/>
    </source>
</evidence>